<evidence type="ECO:0000313" key="3">
    <source>
        <dbReference type="EMBL" id="TMN22689.1"/>
    </source>
</evidence>
<dbReference type="Proteomes" id="UP000306980">
    <property type="component" value="Unassembled WGS sequence"/>
</dbReference>
<dbReference type="AlphaFoldDB" id="A0A5S3QLN0"/>
<dbReference type="EMBL" id="VCIA01000001">
    <property type="protein sequence ID" value="TMN22689.1"/>
    <property type="molecule type" value="Genomic_DNA"/>
</dbReference>
<gene>
    <name evidence="3" type="ORF">FFL34_11725</name>
</gene>
<evidence type="ECO:0000256" key="1">
    <source>
        <dbReference type="ARBA" id="ARBA00022747"/>
    </source>
</evidence>
<sequence length="202" mass="23728">MLVAALFAYHNGTLLQRLTESEHGLPSMVYDRQMLDKDAGEYIRHSESPKMVMLDEASDAKRIYEGDIVMQLMTEKCAIVSPEHAGAILPYNFMHIEVDTDRINPFYFVYWWDWSPEALAQRHQMKQGSSSVQKITARQLQDLHITLPPLDKQQRMGKVNQNRKRIQYLRQKREALMDQYLAQQFFRRNMYDDNRKTTPATG</sequence>
<dbReference type="GO" id="GO:0009307">
    <property type="term" value="P:DNA restriction-modification system"/>
    <property type="evidence" value="ECO:0007669"/>
    <property type="project" value="UniProtKB-KW"/>
</dbReference>
<accession>A0A5S3QLN0</accession>
<keyword evidence="3" id="KW-0255">Endonuclease</keyword>
<dbReference type="GO" id="GO:0003677">
    <property type="term" value="F:DNA binding"/>
    <property type="evidence" value="ECO:0007669"/>
    <property type="project" value="UniProtKB-KW"/>
</dbReference>
<dbReference type="OrthoDB" id="2413410at2"/>
<keyword evidence="3" id="KW-0378">Hydrolase</keyword>
<reference evidence="3 4" key="1">
    <citation type="submission" date="2019-05" db="EMBL/GenBank/DDBJ databases">
        <title>Genomic analysis of Lentibacillus sp. NKC220-2.</title>
        <authorList>
            <person name="Oh Y.J."/>
        </authorList>
    </citation>
    <scope>NUCLEOTIDE SEQUENCE [LARGE SCALE GENOMIC DNA]</scope>
    <source>
        <strain evidence="3 4">NKC220-2</strain>
    </source>
</reference>
<comment type="caution">
    <text evidence="3">The sequence shown here is derived from an EMBL/GenBank/DDBJ whole genome shotgun (WGS) entry which is preliminary data.</text>
</comment>
<organism evidence="3 4">
    <name type="scientific">Lentibacillus cibarius</name>
    <dbReference type="NCBI Taxonomy" id="2583219"/>
    <lineage>
        <taxon>Bacteria</taxon>
        <taxon>Bacillati</taxon>
        <taxon>Bacillota</taxon>
        <taxon>Bacilli</taxon>
        <taxon>Bacillales</taxon>
        <taxon>Bacillaceae</taxon>
        <taxon>Lentibacillus</taxon>
    </lineage>
</organism>
<dbReference type="Gene3D" id="3.90.220.20">
    <property type="entry name" value="DNA methylase specificity domains"/>
    <property type="match status" value="1"/>
</dbReference>
<keyword evidence="2" id="KW-0238">DNA-binding</keyword>
<protein>
    <submittedName>
        <fullName evidence="3">Restriction endonuclease subunit S</fullName>
    </submittedName>
</protein>
<keyword evidence="3" id="KW-0540">Nuclease</keyword>
<evidence type="ECO:0000313" key="4">
    <source>
        <dbReference type="Proteomes" id="UP000306980"/>
    </source>
</evidence>
<dbReference type="GO" id="GO:0004519">
    <property type="term" value="F:endonuclease activity"/>
    <property type="evidence" value="ECO:0007669"/>
    <property type="project" value="UniProtKB-KW"/>
</dbReference>
<proteinExistence type="predicted"/>
<name>A0A5S3QLN0_9BACI</name>
<dbReference type="SUPFAM" id="SSF116734">
    <property type="entry name" value="DNA methylase specificity domain"/>
    <property type="match status" value="1"/>
</dbReference>
<evidence type="ECO:0000256" key="2">
    <source>
        <dbReference type="ARBA" id="ARBA00023125"/>
    </source>
</evidence>
<keyword evidence="1" id="KW-0680">Restriction system</keyword>
<dbReference type="InterPro" id="IPR044946">
    <property type="entry name" value="Restrct_endonuc_typeI_TRD_sf"/>
</dbReference>